<evidence type="ECO:0000256" key="3">
    <source>
        <dbReference type="SAM" id="MobiDB-lite"/>
    </source>
</evidence>
<feature type="region of interest" description="Disordered" evidence="3">
    <location>
        <begin position="84"/>
        <end position="161"/>
    </location>
</feature>
<proteinExistence type="predicted"/>
<organism evidence="5 6">
    <name type="scientific">Grifola frondosa</name>
    <name type="common">Maitake</name>
    <name type="synonym">Polyporus frondosus</name>
    <dbReference type="NCBI Taxonomy" id="5627"/>
    <lineage>
        <taxon>Eukaryota</taxon>
        <taxon>Fungi</taxon>
        <taxon>Dikarya</taxon>
        <taxon>Basidiomycota</taxon>
        <taxon>Agaricomycotina</taxon>
        <taxon>Agaricomycetes</taxon>
        <taxon>Polyporales</taxon>
        <taxon>Grifolaceae</taxon>
        <taxon>Grifola</taxon>
    </lineage>
</organism>
<feature type="compositionally biased region" description="Low complexity" evidence="3">
    <location>
        <begin position="112"/>
        <end position="125"/>
    </location>
</feature>
<dbReference type="CDD" id="cd00067">
    <property type="entry name" value="GAL4"/>
    <property type="match status" value="1"/>
</dbReference>
<dbReference type="PROSITE" id="PS00463">
    <property type="entry name" value="ZN2_CY6_FUNGAL_1"/>
    <property type="match status" value="1"/>
</dbReference>
<dbReference type="GO" id="GO:0000981">
    <property type="term" value="F:DNA-binding transcription factor activity, RNA polymerase II-specific"/>
    <property type="evidence" value="ECO:0007669"/>
    <property type="project" value="InterPro"/>
</dbReference>
<dbReference type="STRING" id="5627.A0A1C7LZP3"/>
<sequence length="662" mass="72228">MADSLHYSSPQNHFVPTAYFSQPHTPGHMHVVAASPRQDTTAQRKRPKYTRSKTGCLTCRGKKIKCDETKPNCLRCTHGQRPCVWPDGVPARKKPASRRDVASVDPGLDTRPSTAGSSGISDSSTPPTPGPSAPKREPVELGLPPTLSRRQSEPSVGMPAINNDLRRQSLVPAISGQTHGYPGAHSNTHLLPAIPEIASSYSAHQYLPGYSSNSHHYSQSHSLSRVGSHHDQDVHMRSVDAQWSSPQMLTQVDPIEPFIRHYCHNALSFIMAIPSENPILAANLSFMFDCSSGFDSAVESLRTALLGIAAIHQSYLLSRSGHGGADEGLELASSFRTKSKGLLMTACSTREGVHSDFTLGAALAIALIDIFSGGRDWAKNLNIAKTLVRVRGGPTALLARSSPPNPNYPSGVRRARLFLEILAVYELFGCFARGQEPTLLSPVASSWWIQETNAADSLLYVEKVFGMSREFILILAEVTSYLARTLHDTAGNDAPLTSTPANTDEARQLYNVLEESSRSSDNLPPRVQKGNQIYQNAAQIILLRDILKAPPDDTLVQRHANTVLELCLECGQSAVGVDLNWPVIIAGSQMFGSDRPRVLAVFEAFRCVISCISSMTIFDRVHGPVPIITEPNAVMRLKPQNILSSRSGDDWMRKARERTGAR</sequence>
<evidence type="ECO:0000256" key="1">
    <source>
        <dbReference type="ARBA" id="ARBA00004123"/>
    </source>
</evidence>
<dbReference type="Gene3D" id="4.10.240.10">
    <property type="entry name" value="Zn(2)-C6 fungal-type DNA-binding domain"/>
    <property type="match status" value="1"/>
</dbReference>
<protein>
    <submittedName>
        <fullName evidence="5">Transcriptional regulatory protein moc3</fullName>
    </submittedName>
</protein>
<dbReference type="InterPro" id="IPR021858">
    <property type="entry name" value="Fun_TF"/>
</dbReference>
<accession>A0A1C7LZP3</accession>
<keyword evidence="6" id="KW-1185">Reference proteome</keyword>
<dbReference type="Pfam" id="PF11951">
    <property type="entry name" value="Fungal_trans_2"/>
    <property type="match status" value="1"/>
</dbReference>
<gene>
    <name evidence="5" type="primary">moc3</name>
    <name evidence="5" type="ORF">A0H81_11728</name>
</gene>
<dbReference type="InterPro" id="IPR036864">
    <property type="entry name" value="Zn2-C6_fun-type_DNA-bd_sf"/>
</dbReference>
<name>A0A1C7LZP3_GRIFR</name>
<reference evidence="5 6" key="1">
    <citation type="submission" date="2016-03" db="EMBL/GenBank/DDBJ databases">
        <title>Whole genome sequencing of Grifola frondosa 9006-11.</title>
        <authorList>
            <person name="Min B."/>
            <person name="Park H."/>
            <person name="Kim J.-G."/>
            <person name="Cho H."/>
            <person name="Oh Y.-L."/>
            <person name="Kong W.-S."/>
            <person name="Choi I.-G."/>
        </authorList>
    </citation>
    <scope>NUCLEOTIDE SEQUENCE [LARGE SCALE GENOMIC DNA]</scope>
    <source>
        <strain evidence="5 6">9006-11</strain>
    </source>
</reference>
<evidence type="ECO:0000313" key="5">
    <source>
        <dbReference type="EMBL" id="OBZ68304.1"/>
    </source>
</evidence>
<dbReference type="GO" id="GO:0008270">
    <property type="term" value="F:zinc ion binding"/>
    <property type="evidence" value="ECO:0007669"/>
    <property type="project" value="InterPro"/>
</dbReference>
<dbReference type="OMA" id="LIRHYCD"/>
<feature type="domain" description="Zn(2)-C6 fungal-type" evidence="4">
    <location>
        <begin position="55"/>
        <end position="85"/>
    </location>
</feature>
<dbReference type="SMART" id="SM00066">
    <property type="entry name" value="GAL4"/>
    <property type="match status" value="1"/>
</dbReference>
<dbReference type="PROSITE" id="PS50048">
    <property type="entry name" value="ZN2_CY6_FUNGAL_2"/>
    <property type="match status" value="1"/>
</dbReference>
<comment type="subcellular location">
    <subcellularLocation>
        <location evidence="1">Nucleus</location>
    </subcellularLocation>
</comment>
<dbReference type="SUPFAM" id="SSF57701">
    <property type="entry name" value="Zn2/Cys6 DNA-binding domain"/>
    <property type="match status" value="1"/>
</dbReference>
<dbReference type="InterPro" id="IPR001138">
    <property type="entry name" value="Zn2Cys6_DnaBD"/>
</dbReference>
<keyword evidence="2" id="KW-0539">Nucleus</keyword>
<evidence type="ECO:0000259" key="4">
    <source>
        <dbReference type="PROSITE" id="PS50048"/>
    </source>
</evidence>
<dbReference type="GO" id="GO:0005634">
    <property type="term" value="C:nucleus"/>
    <property type="evidence" value="ECO:0007669"/>
    <property type="project" value="UniProtKB-SubCell"/>
</dbReference>
<comment type="caution">
    <text evidence="5">The sequence shown here is derived from an EMBL/GenBank/DDBJ whole genome shotgun (WGS) entry which is preliminary data.</text>
</comment>
<evidence type="ECO:0000313" key="6">
    <source>
        <dbReference type="Proteomes" id="UP000092993"/>
    </source>
</evidence>
<evidence type="ECO:0000256" key="2">
    <source>
        <dbReference type="ARBA" id="ARBA00023242"/>
    </source>
</evidence>
<dbReference type="Pfam" id="PF00172">
    <property type="entry name" value="Zn_clus"/>
    <property type="match status" value="1"/>
</dbReference>
<dbReference type="AlphaFoldDB" id="A0A1C7LZP3"/>
<dbReference type="EMBL" id="LUGG01000022">
    <property type="protein sequence ID" value="OBZ68304.1"/>
    <property type="molecule type" value="Genomic_DNA"/>
</dbReference>
<dbReference type="Proteomes" id="UP000092993">
    <property type="component" value="Unassembled WGS sequence"/>
</dbReference>
<dbReference type="OrthoDB" id="5419315at2759"/>
<dbReference type="PANTHER" id="PTHR37534:SF20">
    <property type="entry name" value="PRO1A C6 ZINK-FINGER PROTEIN"/>
    <property type="match status" value="1"/>
</dbReference>
<dbReference type="PANTHER" id="PTHR37534">
    <property type="entry name" value="TRANSCRIPTIONAL ACTIVATOR PROTEIN UGA3"/>
    <property type="match status" value="1"/>
</dbReference>